<keyword evidence="4" id="KW-1185">Reference proteome</keyword>
<evidence type="ECO:0000256" key="1">
    <source>
        <dbReference type="SAM" id="MobiDB-lite"/>
    </source>
</evidence>
<proteinExistence type="predicted"/>
<dbReference type="OrthoDB" id="4951285at2"/>
<name>A0A2S5IUN9_9MICC</name>
<comment type="caution">
    <text evidence="3">The sequence shown here is derived from an EMBL/GenBank/DDBJ whole genome shotgun (WGS) entry which is preliminary data.</text>
</comment>
<evidence type="ECO:0000313" key="3">
    <source>
        <dbReference type="EMBL" id="PPB48261.1"/>
    </source>
</evidence>
<dbReference type="EMBL" id="PRKW01000006">
    <property type="protein sequence ID" value="PPB48261.1"/>
    <property type="molecule type" value="Genomic_DNA"/>
</dbReference>
<evidence type="ECO:0000313" key="4">
    <source>
        <dbReference type="Proteomes" id="UP000239297"/>
    </source>
</evidence>
<feature type="region of interest" description="Disordered" evidence="1">
    <location>
        <begin position="36"/>
        <end position="59"/>
    </location>
</feature>
<feature type="signal peptide" evidence="2">
    <location>
        <begin position="1"/>
        <end position="18"/>
    </location>
</feature>
<dbReference type="Proteomes" id="UP000239297">
    <property type="component" value="Unassembled WGS sequence"/>
</dbReference>
<dbReference type="RefSeq" id="WP_104122427.1">
    <property type="nucleotide sequence ID" value="NZ_PRKW01000006.1"/>
</dbReference>
<feature type="chain" id="PRO_5038360173" evidence="2">
    <location>
        <begin position="19"/>
        <end position="155"/>
    </location>
</feature>
<protein>
    <submittedName>
        <fullName evidence="3">Uncharacterized protein</fullName>
    </submittedName>
</protein>
<keyword evidence="2" id="KW-0732">Signal</keyword>
<evidence type="ECO:0000256" key="2">
    <source>
        <dbReference type="SAM" id="SignalP"/>
    </source>
</evidence>
<accession>A0A2S5IUN9</accession>
<dbReference type="AlphaFoldDB" id="A0A2S5IUN9"/>
<sequence>MRFLPPAAGLCIIALALAGCGQGAPAPTETMLTMPARPSPPDATGASPDGLAGARQETAAPGASHHCVVVAGGMTTAMLAPLTLLDGSEPGELQALEQQILDLRDKVPEDLRDDFTTLALSVEAPPRGSGTFDEEAFRHAMIPVQDWLGQHCTES</sequence>
<gene>
    <name evidence="3" type="ORF">C4K88_14990</name>
</gene>
<dbReference type="PROSITE" id="PS51257">
    <property type="entry name" value="PROKAR_LIPOPROTEIN"/>
    <property type="match status" value="1"/>
</dbReference>
<reference evidence="3 4" key="1">
    <citation type="journal article" date="2014" name="Int. J. Syst. Evol. Microbiol.">
        <title>Arthrobacter pityocampae sp. nov., isolated from Thaumetopoea pityocampa (Lep., Thaumetopoeidae).</title>
        <authorList>
            <person name="Ince I.A."/>
            <person name="Demirbag Z."/>
            <person name="Kati H."/>
        </authorList>
    </citation>
    <scope>NUCLEOTIDE SEQUENCE [LARGE SCALE GENOMIC DNA]</scope>
    <source>
        <strain evidence="3 4">Tp2</strain>
    </source>
</reference>
<organism evidence="3 4">
    <name type="scientific">Arthrobacter pityocampae</name>
    <dbReference type="NCBI Taxonomy" id="547334"/>
    <lineage>
        <taxon>Bacteria</taxon>
        <taxon>Bacillati</taxon>
        <taxon>Actinomycetota</taxon>
        <taxon>Actinomycetes</taxon>
        <taxon>Micrococcales</taxon>
        <taxon>Micrococcaceae</taxon>
        <taxon>Arthrobacter</taxon>
    </lineage>
</organism>